<dbReference type="InterPro" id="IPR050268">
    <property type="entry name" value="NADH-dep_flavin_reductase"/>
</dbReference>
<dbReference type="Gene3D" id="2.30.110.10">
    <property type="entry name" value="Electron Transport, Fmn-binding Protein, Chain A"/>
    <property type="match status" value="1"/>
</dbReference>
<evidence type="ECO:0000259" key="2">
    <source>
        <dbReference type="SMART" id="SM00903"/>
    </source>
</evidence>
<dbReference type="RefSeq" id="WP_253864873.1">
    <property type="nucleotide sequence ID" value="NZ_BAAALN010000002.1"/>
</dbReference>
<evidence type="ECO:0000313" key="3">
    <source>
        <dbReference type="EMBL" id="GAA1226615.1"/>
    </source>
</evidence>
<protein>
    <submittedName>
        <fullName evidence="3">Flavin reductase family protein</fullName>
    </submittedName>
</protein>
<dbReference type="PANTHER" id="PTHR30466">
    <property type="entry name" value="FLAVIN REDUCTASE"/>
    <property type="match status" value="1"/>
</dbReference>
<gene>
    <name evidence="3" type="ORF">GCM10009676_05820</name>
</gene>
<comment type="caution">
    <text evidence="3">The sequence shown here is derived from an EMBL/GenBank/DDBJ whole genome shotgun (WGS) entry which is preliminary data.</text>
</comment>
<reference evidence="3 4" key="1">
    <citation type="journal article" date="2019" name="Int. J. Syst. Evol. Microbiol.">
        <title>The Global Catalogue of Microorganisms (GCM) 10K type strain sequencing project: providing services to taxonomists for standard genome sequencing and annotation.</title>
        <authorList>
            <consortium name="The Broad Institute Genomics Platform"/>
            <consortium name="The Broad Institute Genome Sequencing Center for Infectious Disease"/>
            <person name="Wu L."/>
            <person name="Ma J."/>
        </authorList>
    </citation>
    <scope>NUCLEOTIDE SEQUENCE [LARGE SCALE GENOMIC DNA]</scope>
    <source>
        <strain evidence="3 4">JCM 13023</strain>
    </source>
</reference>
<organism evidence="3 4">
    <name type="scientific">Prauserella halophila</name>
    <dbReference type="NCBI Taxonomy" id="185641"/>
    <lineage>
        <taxon>Bacteria</taxon>
        <taxon>Bacillati</taxon>
        <taxon>Actinomycetota</taxon>
        <taxon>Actinomycetes</taxon>
        <taxon>Pseudonocardiales</taxon>
        <taxon>Pseudonocardiaceae</taxon>
        <taxon>Prauserella</taxon>
    </lineage>
</organism>
<name>A0ABN1W2R9_9PSEU</name>
<dbReference type="SMART" id="SM00903">
    <property type="entry name" value="Flavin_Reduct"/>
    <property type="match status" value="1"/>
</dbReference>
<dbReference type="PANTHER" id="PTHR30466:SF1">
    <property type="entry name" value="FMN REDUCTASE (NADH) RUTF"/>
    <property type="match status" value="1"/>
</dbReference>
<keyword evidence="1" id="KW-0560">Oxidoreductase</keyword>
<dbReference type="SUPFAM" id="SSF50475">
    <property type="entry name" value="FMN-binding split barrel"/>
    <property type="match status" value="1"/>
</dbReference>
<keyword evidence="4" id="KW-1185">Reference proteome</keyword>
<accession>A0ABN1W2R9</accession>
<evidence type="ECO:0000313" key="4">
    <source>
        <dbReference type="Proteomes" id="UP001500653"/>
    </source>
</evidence>
<evidence type="ECO:0000256" key="1">
    <source>
        <dbReference type="ARBA" id="ARBA00023002"/>
    </source>
</evidence>
<dbReference type="InterPro" id="IPR012349">
    <property type="entry name" value="Split_barrel_FMN-bd"/>
</dbReference>
<dbReference type="Pfam" id="PF01613">
    <property type="entry name" value="Flavin_Reduct"/>
    <property type="match status" value="1"/>
</dbReference>
<dbReference type="Proteomes" id="UP001500653">
    <property type="component" value="Unassembled WGS sequence"/>
</dbReference>
<dbReference type="InterPro" id="IPR002563">
    <property type="entry name" value="Flavin_Rdtase-like_dom"/>
</dbReference>
<sequence>MTTEWDDALAERFATAFRTHPAGVSIITADDGAGPVGLTATSVISLSARPALLAFSLSARSSASPRIEAAGTVVVHLLAAGQVDLAKRFATGGIDRFAPPCRWHRLPTGEPVLSSVATWLRGRIVDRLTVGDSTLVVVDVAEIGPGGTADAPLVYRDRTWYALDERAMTA</sequence>
<feature type="domain" description="Flavin reductase like" evidence="2">
    <location>
        <begin position="17"/>
        <end position="162"/>
    </location>
</feature>
<dbReference type="EMBL" id="BAAALN010000002">
    <property type="protein sequence ID" value="GAA1226615.1"/>
    <property type="molecule type" value="Genomic_DNA"/>
</dbReference>
<proteinExistence type="predicted"/>